<reference evidence="2" key="1">
    <citation type="journal article" date="2019" name="Sci. Rep.">
        <title>Draft genome of Tanacetum cinerariifolium, the natural source of mosquito coil.</title>
        <authorList>
            <person name="Yamashiro T."/>
            <person name="Shiraishi A."/>
            <person name="Satake H."/>
            <person name="Nakayama K."/>
        </authorList>
    </citation>
    <scope>NUCLEOTIDE SEQUENCE</scope>
</reference>
<accession>A0A6L2KFE6</accession>
<sequence length="353" mass="40320">MAIKESKDLSSLALGELISNRKVHEVVMEKDFEIYRGKKERVKSIALKAKKESSDDETSTFESTDKEYVMAVRNFKKFFRRNGIFVWKPREEKKSFQQRYEKKGKSDQIFLDTVIQIISLAIVQKHLATKIKRPSLEVLGAIPKMTPKIKPMMKLVSWLNRRMRDLLEKEILELSEKIKKLERSKEIEIACKLCDELKLENAKLKKTQVKIVKFDKSANSLREMLNNQKSPSCKIGVGFDSGKASTRETKTMSFVGSSAEKGTDGSTIKVHGSTLPGSVSRIHGEKETKHGFSPPMSSRSNFVITRKQLIHNRIDESKKPSLKPSPKNGIVYVKTESRMKTPPPRRNIPSQPR</sequence>
<comment type="caution">
    <text evidence="2">The sequence shown here is derived from an EMBL/GenBank/DDBJ whole genome shotgun (WGS) entry which is preliminary data.</text>
</comment>
<keyword evidence="2" id="KW-0378">Hydrolase</keyword>
<protein>
    <submittedName>
        <fullName evidence="2">Alpha/beta hydrolases superfamily protein</fullName>
    </submittedName>
</protein>
<organism evidence="2">
    <name type="scientific">Tanacetum cinerariifolium</name>
    <name type="common">Dalmatian daisy</name>
    <name type="synonym">Chrysanthemum cinerariifolium</name>
    <dbReference type="NCBI Taxonomy" id="118510"/>
    <lineage>
        <taxon>Eukaryota</taxon>
        <taxon>Viridiplantae</taxon>
        <taxon>Streptophyta</taxon>
        <taxon>Embryophyta</taxon>
        <taxon>Tracheophyta</taxon>
        <taxon>Spermatophyta</taxon>
        <taxon>Magnoliopsida</taxon>
        <taxon>eudicotyledons</taxon>
        <taxon>Gunneridae</taxon>
        <taxon>Pentapetalae</taxon>
        <taxon>asterids</taxon>
        <taxon>campanulids</taxon>
        <taxon>Asterales</taxon>
        <taxon>Asteraceae</taxon>
        <taxon>Asteroideae</taxon>
        <taxon>Anthemideae</taxon>
        <taxon>Anthemidinae</taxon>
        <taxon>Tanacetum</taxon>
    </lineage>
</organism>
<gene>
    <name evidence="2" type="ORF">Tci_019448</name>
</gene>
<dbReference type="EMBL" id="BKCJ010002275">
    <property type="protein sequence ID" value="GEU47470.1"/>
    <property type="molecule type" value="Genomic_DNA"/>
</dbReference>
<feature type="region of interest" description="Disordered" evidence="1">
    <location>
        <begin position="277"/>
        <end position="299"/>
    </location>
</feature>
<feature type="compositionally biased region" description="Pro residues" evidence="1">
    <location>
        <begin position="341"/>
        <end position="353"/>
    </location>
</feature>
<feature type="region of interest" description="Disordered" evidence="1">
    <location>
        <begin position="311"/>
        <end position="353"/>
    </location>
</feature>
<proteinExistence type="predicted"/>
<evidence type="ECO:0000313" key="2">
    <source>
        <dbReference type="EMBL" id="GEU47470.1"/>
    </source>
</evidence>
<name>A0A6L2KFE6_TANCI</name>
<evidence type="ECO:0000256" key="1">
    <source>
        <dbReference type="SAM" id="MobiDB-lite"/>
    </source>
</evidence>
<dbReference type="GO" id="GO:0016787">
    <property type="term" value="F:hydrolase activity"/>
    <property type="evidence" value="ECO:0007669"/>
    <property type="project" value="UniProtKB-KW"/>
</dbReference>
<dbReference type="AlphaFoldDB" id="A0A6L2KFE6"/>